<dbReference type="CDD" id="cd01719">
    <property type="entry name" value="Sm_G"/>
    <property type="match status" value="1"/>
</dbReference>
<dbReference type="Gene3D" id="2.30.30.100">
    <property type="match status" value="1"/>
</dbReference>
<keyword evidence="8 10" id="KW-0687">Ribonucleoprotein</keyword>
<evidence type="ECO:0000256" key="8">
    <source>
        <dbReference type="ARBA" id="ARBA00023274"/>
    </source>
</evidence>
<dbReference type="Proteomes" id="UP000288805">
    <property type="component" value="Unassembled WGS sequence"/>
</dbReference>
<protein>
    <recommendedName>
        <fullName evidence="10">Small nuclear ribonucleoprotein G</fullName>
        <shortName evidence="10">snRNP-G</shortName>
    </recommendedName>
</protein>
<evidence type="ECO:0000256" key="2">
    <source>
        <dbReference type="ARBA" id="ARBA00006850"/>
    </source>
</evidence>
<evidence type="ECO:0000256" key="10">
    <source>
        <dbReference type="RuleBase" id="RU365052"/>
    </source>
</evidence>
<evidence type="ECO:0000256" key="3">
    <source>
        <dbReference type="ARBA" id="ARBA00022664"/>
    </source>
</evidence>
<dbReference type="SMART" id="SM00651">
    <property type="entry name" value="Sm"/>
    <property type="match status" value="1"/>
</dbReference>
<dbReference type="AlphaFoldDB" id="A0A438EK83"/>
<evidence type="ECO:0000313" key="12">
    <source>
        <dbReference type="EMBL" id="RVW48149.1"/>
    </source>
</evidence>
<evidence type="ECO:0000256" key="6">
    <source>
        <dbReference type="ARBA" id="ARBA00023187"/>
    </source>
</evidence>
<proteinExistence type="inferred from homology"/>
<dbReference type="GO" id="GO:0003723">
    <property type="term" value="F:RNA binding"/>
    <property type="evidence" value="ECO:0007669"/>
    <property type="project" value="UniProtKB-UniRule"/>
</dbReference>
<dbReference type="InterPro" id="IPR047575">
    <property type="entry name" value="Sm"/>
</dbReference>
<comment type="function">
    <text evidence="10">Plays a role in pre-mRNA splicing.</text>
</comment>
<evidence type="ECO:0000256" key="9">
    <source>
        <dbReference type="ARBA" id="ARBA00059471"/>
    </source>
</evidence>
<keyword evidence="5 10" id="KW-0694">RNA-binding</keyword>
<dbReference type="InterPro" id="IPR034098">
    <property type="entry name" value="Sm_G"/>
</dbReference>
<comment type="similarity">
    <text evidence="2 10">Belongs to the snRNP Sm proteins family.</text>
</comment>
<dbReference type="EMBL" id="QGNW01001257">
    <property type="protein sequence ID" value="RVW48149.1"/>
    <property type="molecule type" value="Genomic_DNA"/>
</dbReference>
<dbReference type="PROSITE" id="PS52002">
    <property type="entry name" value="SM"/>
    <property type="match status" value="1"/>
</dbReference>
<dbReference type="GO" id="GO:0000387">
    <property type="term" value="P:spliceosomal snRNP assembly"/>
    <property type="evidence" value="ECO:0007669"/>
    <property type="project" value="UniProtKB-UniRule"/>
</dbReference>
<keyword evidence="3 10" id="KW-0507">mRNA processing</keyword>
<comment type="subcellular location">
    <subcellularLocation>
        <location evidence="1 10">Nucleus</location>
    </subcellularLocation>
</comment>
<gene>
    <name evidence="12" type="primary">VvCHDh000466_0</name>
    <name evidence="12" type="ORF">CK203_073487</name>
</gene>
<dbReference type="FunFam" id="2.30.30.100:FF:000023">
    <property type="entry name" value="Small nuclear ribonucleoprotein G"/>
    <property type="match status" value="1"/>
</dbReference>
<dbReference type="InterPro" id="IPR010920">
    <property type="entry name" value="LSM_dom_sf"/>
</dbReference>
<dbReference type="PANTHER" id="PTHR10553">
    <property type="entry name" value="SMALL NUCLEAR RIBONUCLEOPROTEIN"/>
    <property type="match status" value="1"/>
</dbReference>
<dbReference type="SUPFAM" id="SSF50182">
    <property type="entry name" value="Sm-like ribonucleoproteins"/>
    <property type="match status" value="1"/>
</dbReference>
<keyword evidence="4 10" id="KW-0747">Spliceosome</keyword>
<evidence type="ECO:0000256" key="5">
    <source>
        <dbReference type="ARBA" id="ARBA00022884"/>
    </source>
</evidence>
<dbReference type="InterPro" id="IPR001163">
    <property type="entry name" value="Sm_dom_euk/arc"/>
</dbReference>
<dbReference type="GO" id="GO:0005681">
    <property type="term" value="C:spliceosomal complex"/>
    <property type="evidence" value="ECO:0007669"/>
    <property type="project" value="UniProtKB-KW"/>
</dbReference>
<name>A0A438EK83_VITVI</name>
<evidence type="ECO:0000256" key="7">
    <source>
        <dbReference type="ARBA" id="ARBA00023242"/>
    </source>
</evidence>
<dbReference type="PANTHER" id="PTHR10553:SF2">
    <property type="entry name" value="SMALL NUCLEAR RIBONUCLEOPROTEIN G"/>
    <property type="match status" value="1"/>
</dbReference>
<dbReference type="Pfam" id="PF01423">
    <property type="entry name" value="LSM"/>
    <property type="match status" value="1"/>
</dbReference>
<keyword evidence="6 10" id="KW-0508">mRNA splicing</keyword>
<dbReference type="InterPro" id="IPR044641">
    <property type="entry name" value="Lsm7/SmG-like"/>
</dbReference>
<accession>A0A438EK83</accession>
<keyword evidence="7 10" id="KW-0539">Nucleus</keyword>
<organism evidence="12 13">
    <name type="scientific">Vitis vinifera</name>
    <name type="common">Grape</name>
    <dbReference type="NCBI Taxonomy" id="29760"/>
    <lineage>
        <taxon>Eukaryota</taxon>
        <taxon>Viridiplantae</taxon>
        <taxon>Streptophyta</taxon>
        <taxon>Embryophyta</taxon>
        <taxon>Tracheophyta</taxon>
        <taxon>Spermatophyta</taxon>
        <taxon>Magnoliopsida</taxon>
        <taxon>eudicotyledons</taxon>
        <taxon>Gunneridae</taxon>
        <taxon>Pentapetalae</taxon>
        <taxon>rosids</taxon>
        <taxon>Vitales</taxon>
        <taxon>Vitaceae</taxon>
        <taxon>Viteae</taxon>
        <taxon>Vitis</taxon>
    </lineage>
</organism>
<feature type="domain" description="Sm" evidence="11">
    <location>
        <begin position="9"/>
        <end position="80"/>
    </location>
</feature>
<comment type="function">
    <text evidence="9">Probable common Sm protein, is found in U1 and U2 snRNPs and may be part of the spliceosome.</text>
</comment>
<comment type="caution">
    <text evidence="12">The sequence shown here is derived from an EMBL/GenBank/DDBJ whole genome shotgun (WGS) entry which is preliminary data.</text>
</comment>
<evidence type="ECO:0000313" key="13">
    <source>
        <dbReference type="Proteomes" id="UP000288805"/>
    </source>
</evidence>
<evidence type="ECO:0000256" key="1">
    <source>
        <dbReference type="ARBA" id="ARBA00004123"/>
    </source>
</evidence>
<evidence type="ECO:0000256" key="4">
    <source>
        <dbReference type="ARBA" id="ARBA00022728"/>
    </source>
</evidence>
<reference evidence="12 13" key="1">
    <citation type="journal article" date="2018" name="PLoS Genet.">
        <title>Population sequencing reveals clonal diversity and ancestral inbreeding in the grapevine cultivar Chardonnay.</title>
        <authorList>
            <person name="Roach M.J."/>
            <person name="Johnson D.L."/>
            <person name="Bohlmann J."/>
            <person name="van Vuuren H.J."/>
            <person name="Jones S.J."/>
            <person name="Pretorius I.S."/>
            <person name="Schmidt S.A."/>
            <person name="Borneman A.R."/>
        </authorList>
    </citation>
    <scope>NUCLEOTIDE SEQUENCE [LARGE SCALE GENOMIC DNA]</scope>
    <source>
        <strain evidence="13">cv. Chardonnay</strain>
        <tissue evidence="12">Leaf</tissue>
    </source>
</reference>
<sequence length="84" mass="9251">MNHDNAHKRVLMLNSCCGSSEAPFKLNANRMVVGTLRGFDQFMNLVVDNTVEVNGNEKTDIGMVVIRGNSVVTVEALEPVSRMQ</sequence>
<evidence type="ECO:0000259" key="11">
    <source>
        <dbReference type="PROSITE" id="PS52002"/>
    </source>
</evidence>